<evidence type="ECO:0000313" key="1">
    <source>
        <dbReference type="EMBL" id="MPC53590.1"/>
    </source>
</evidence>
<dbReference type="Proteomes" id="UP000324222">
    <property type="component" value="Unassembled WGS sequence"/>
</dbReference>
<dbReference type="EMBL" id="VSRR010011743">
    <property type="protein sequence ID" value="MPC53590.1"/>
    <property type="molecule type" value="Genomic_DNA"/>
</dbReference>
<keyword evidence="2" id="KW-1185">Reference proteome</keyword>
<comment type="caution">
    <text evidence="1">The sequence shown here is derived from an EMBL/GenBank/DDBJ whole genome shotgun (WGS) entry which is preliminary data.</text>
</comment>
<reference evidence="1 2" key="1">
    <citation type="submission" date="2019-05" db="EMBL/GenBank/DDBJ databases">
        <title>Another draft genome of Portunus trituberculatus and its Hox gene families provides insights of decapod evolution.</title>
        <authorList>
            <person name="Jeong J.-H."/>
            <person name="Song I."/>
            <person name="Kim S."/>
            <person name="Choi T."/>
            <person name="Kim D."/>
            <person name="Ryu S."/>
            <person name="Kim W."/>
        </authorList>
    </citation>
    <scope>NUCLEOTIDE SEQUENCE [LARGE SCALE GENOMIC DNA]</scope>
    <source>
        <tissue evidence="1">Muscle</tissue>
    </source>
</reference>
<dbReference type="AlphaFoldDB" id="A0A5B7G0J4"/>
<name>A0A5B7G0J4_PORTR</name>
<protein>
    <submittedName>
        <fullName evidence="1">Uncharacterized protein</fullName>
    </submittedName>
</protein>
<accession>A0A5B7G0J4</accession>
<proteinExistence type="predicted"/>
<gene>
    <name evidence="1" type="ORF">E2C01_047490</name>
</gene>
<evidence type="ECO:0000313" key="2">
    <source>
        <dbReference type="Proteomes" id="UP000324222"/>
    </source>
</evidence>
<organism evidence="1 2">
    <name type="scientific">Portunus trituberculatus</name>
    <name type="common">Swimming crab</name>
    <name type="synonym">Neptunus trituberculatus</name>
    <dbReference type="NCBI Taxonomy" id="210409"/>
    <lineage>
        <taxon>Eukaryota</taxon>
        <taxon>Metazoa</taxon>
        <taxon>Ecdysozoa</taxon>
        <taxon>Arthropoda</taxon>
        <taxon>Crustacea</taxon>
        <taxon>Multicrustacea</taxon>
        <taxon>Malacostraca</taxon>
        <taxon>Eumalacostraca</taxon>
        <taxon>Eucarida</taxon>
        <taxon>Decapoda</taxon>
        <taxon>Pleocyemata</taxon>
        <taxon>Brachyura</taxon>
        <taxon>Eubrachyura</taxon>
        <taxon>Portunoidea</taxon>
        <taxon>Portunidae</taxon>
        <taxon>Portuninae</taxon>
        <taxon>Portunus</taxon>
    </lineage>
</organism>
<sequence>MFLQKLPWEVRVTLSSLEESTSDLVFISAADRVVSQLSSPSQLSTLASFPVPASPSLVTGNTVENQASAKGLAMATTFDAPYRQILQCLEVIEEQLRALLPRQGHISYNRFSASRPSSAGSSNEGLCWYHATFGSSARQCRSPCRWSGNDYRGSR</sequence>